<dbReference type="Proteomes" id="UP000504629">
    <property type="component" value="Unplaced"/>
</dbReference>
<keyword evidence="2" id="KW-1185">Reference proteome</keyword>
<evidence type="ECO:0000259" key="1">
    <source>
        <dbReference type="PROSITE" id="PS50021"/>
    </source>
</evidence>
<dbReference type="Pfam" id="PF24082">
    <property type="entry name" value="SPEF2_C"/>
    <property type="match status" value="1"/>
</dbReference>
<accession>A0A6J2KNV7</accession>
<protein>
    <submittedName>
        <fullName evidence="3">Sperm flagellar protein 2-like</fullName>
    </submittedName>
</protein>
<dbReference type="PROSITE" id="PS50021">
    <property type="entry name" value="CH"/>
    <property type="match status" value="1"/>
</dbReference>
<sequence length="1776" mass="208348">MAEILKEWLTERLERPIKWEAHEFGEMMKNGFVLASVLLSYKVINDEKHFLIRSSNAAEHIKNNWKYLSEWLRTLDINLNDDDLRCLMEGKGSSLLRLFYQLFLTLDKKDRTDFIKRERKMMTNLVEKPETRFKVDIVKEERESVVDDLSRFLLNEKHFVEWQKIKAKQVKETYEYMKHKYSKVLKNANEKNAPFLRSIPKTPNKEQEKDNKEMEKFSLRYPCTFQNYTYEELLKLDEQAVERQKFLVDTEWARNYMNNLHIKIQDKTESEEFQKQIGNTISGSLWELTVAEEESNLDTELAKKVMKLSQFEKQLCTQLMETKQQTRNLIKNRIQAEKQFSEQREQQFNQYLENVKEQISLEVAEIDFEKRRQNTLHKKLYAEKMKRKRQHYYEICYDTMLSIVDYVTKYAYFKLLIGDEIPHHFIHEWKNLYYKHQPIFDILDSMEDILKVEHEDPQYEEVVRLELDRQNALNDVEFKEYHDYSHPWNLECLISNYDPEADDRKYEYLGTRILGHVVYSLLEIKYPYPPQKTPADLPAYLAKAVLRGLPDRSLTVAMQTLLNFRKIQVVRLESAINFCMRRYKFEMVGCTDVELCYDKFISGIPDEDIQNKELIRLTKIEDEVENKSNEVAVATMLGTIPANTKQTQTPKAIPEEEIKLSTAAELGRYAYDTLSSGSWLTDYLLSAMIVEYLKSLNVDGFVIINYPNSYREARILEETFSGRAPPHESELSDNDDIYLEENIAKHQIKDNDPFTLLRSSNLVNNPHKLPNEKPFQSYFTCYIKLKETENILHENFVWDLTLENSEFIDRFYSAMGINYSMYYEIIEKDLLAQICKYIIGDLEIPIKSCDKLFGEGVLSLLEFPSSEDKRTKSKIVKPEVSNGKSKEKIRRGSKSSKMSITKELQVVKSPSSQEECTEDVFPVAATASEENEKISVISPEEVKVIAGEEDWDYAQLPIVDTIGVALASCWEEIEKTYIYDIKQLLFSKRLQMNCLVPYSRFVKDKMEQIITLPSHKQDLVMKFQKDYNDFEIDWQNIGLTKNEWHCRVKELQNKLYHICDVRKLYAEQQRQLLLSDNWAMEELTTMANTYISFMQMELNRSMLTFQIFHDFYYAMLKKPLPSDRLSSKDLTKITRDTDDGSGKKGGEDKIYKQLKANHQEMLSKNIQIDYSNNPFNLIIENNVKFAMKIVKDTNDSYRSLISKEYNEIAKASQAPKKKEGNNSEMSISSEEIFKENALKCIDEWTMGINGEMFRFNLRLTALQNKCHQDMKLFNDHIYETFTEIQNDINKYYLGEIKSVDRLCKYLQMAIENGRKVPESLTLEHDTFVIDHNLIQFANLDTLTEKEEIEIVFGEMDFKVGQLARLRSQFKLVAPTGIVFQQAFIYLLQDFLLFGKESCDGPILPPLWNRLDPEQIPKLVMLIFGDTVHVDWRDFLIYCLNIKFPSVEELLRIRKHFRCADSESAELLDRDSFLKSEFWFDIDFDLEDTHAILRLNLIKHYLFELFETSENLMNYPAFLLAFCKSADPIEGFAMAISMAVGKKVCYKLEDCQDVICKLIEQKKYKDECLACAHKCTEQFLTTLLTKVVNICEGTTIEEIQYTEPSLSDKKGKKTKVAKAKKIESAQSARVPRSQKNLVSQSKLAQSTTDIKTTFICPPCQEDVEVIEEKTPEIKEEEEVELKPEPLEDPNITYAVSQSVIWNVLQICLPWHFKLMPEKMVNPNIEQVNDLFKKLETDTDNGDIYISKFVSDTKICKLFHKVKKFTFVNLTDSIRNVI</sequence>
<reference evidence="3" key="1">
    <citation type="submission" date="2025-08" db="UniProtKB">
        <authorList>
            <consortium name="RefSeq"/>
        </authorList>
    </citation>
    <scope>IDENTIFICATION</scope>
    <source>
        <tissue evidence="3">Silk gland</tissue>
    </source>
</reference>
<dbReference type="KEGG" id="bman:114252351"/>
<dbReference type="InterPro" id="IPR052634">
    <property type="entry name" value="Sperm_flagellar-bone_growth"/>
</dbReference>
<dbReference type="OrthoDB" id="62528at2759"/>
<dbReference type="GO" id="GO:0005737">
    <property type="term" value="C:cytoplasm"/>
    <property type="evidence" value="ECO:0007669"/>
    <property type="project" value="UniProtKB-ARBA"/>
</dbReference>
<dbReference type="PANTHER" id="PTHR14919">
    <property type="entry name" value="KPL2-RELATED"/>
    <property type="match status" value="1"/>
</dbReference>
<gene>
    <name evidence="3" type="primary">LOC114252351</name>
</gene>
<evidence type="ECO:0000313" key="3">
    <source>
        <dbReference type="RefSeq" id="XP_028042642.1"/>
    </source>
</evidence>
<dbReference type="InterPro" id="IPR010441">
    <property type="entry name" value="CH_2"/>
</dbReference>
<feature type="domain" description="Calponin-homology (CH)" evidence="1">
    <location>
        <begin position="1"/>
        <end position="107"/>
    </location>
</feature>
<organism evidence="2 3">
    <name type="scientific">Bombyx mandarina</name>
    <name type="common">Wild silk moth</name>
    <name type="synonym">Wild silkworm</name>
    <dbReference type="NCBI Taxonomy" id="7092"/>
    <lineage>
        <taxon>Eukaryota</taxon>
        <taxon>Metazoa</taxon>
        <taxon>Ecdysozoa</taxon>
        <taxon>Arthropoda</taxon>
        <taxon>Hexapoda</taxon>
        <taxon>Insecta</taxon>
        <taxon>Pterygota</taxon>
        <taxon>Neoptera</taxon>
        <taxon>Endopterygota</taxon>
        <taxon>Lepidoptera</taxon>
        <taxon>Glossata</taxon>
        <taxon>Ditrysia</taxon>
        <taxon>Bombycoidea</taxon>
        <taxon>Bombycidae</taxon>
        <taxon>Bombycinae</taxon>
        <taxon>Bombyx</taxon>
    </lineage>
</organism>
<dbReference type="RefSeq" id="XP_028042642.1">
    <property type="nucleotide sequence ID" value="XM_028186841.1"/>
</dbReference>
<dbReference type="Pfam" id="PF06294">
    <property type="entry name" value="CH_2"/>
    <property type="match status" value="1"/>
</dbReference>
<dbReference type="Pfam" id="PF22946">
    <property type="entry name" value="SPEF2_D5"/>
    <property type="match status" value="1"/>
</dbReference>
<proteinExistence type="predicted"/>
<dbReference type="PANTHER" id="PTHR14919:SF0">
    <property type="entry name" value="SPERM FLAGELLAR PROTEIN 2"/>
    <property type="match status" value="1"/>
</dbReference>
<dbReference type="InterPro" id="IPR054517">
    <property type="entry name" value="SPEF2_D5"/>
</dbReference>
<dbReference type="InterPro" id="IPR056199">
    <property type="entry name" value="SPEF2_C"/>
</dbReference>
<dbReference type="InterPro" id="IPR001715">
    <property type="entry name" value="CH_dom"/>
</dbReference>
<dbReference type="InterPro" id="IPR036872">
    <property type="entry name" value="CH_dom_sf"/>
</dbReference>
<evidence type="ECO:0000313" key="2">
    <source>
        <dbReference type="Proteomes" id="UP000504629"/>
    </source>
</evidence>
<dbReference type="Gene3D" id="1.10.418.10">
    <property type="entry name" value="Calponin-like domain"/>
    <property type="match status" value="1"/>
</dbReference>
<name>A0A6J2KNV7_BOMMA</name>
<dbReference type="GeneID" id="114252351"/>